<evidence type="ECO:0000256" key="5">
    <source>
        <dbReference type="HAMAP-Rule" id="MF_01328"/>
    </source>
</evidence>
<dbReference type="InterPro" id="IPR013005">
    <property type="entry name" value="Ribosomal_uL4-like"/>
</dbReference>
<dbReference type="PANTHER" id="PTHR10746:SF6">
    <property type="entry name" value="LARGE RIBOSOMAL SUBUNIT PROTEIN UL4M"/>
    <property type="match status" value="1"/>
</dbReference>
<dbReference type="PANTHER" id="PTHR10746">
    <property type="entry name" value="50S RIBOSOMAL PROTEIN L4"/>
    <property type="match status" value="1"/>
</dbReference>
<evidence type="ECO:0000313" key="7">
    <source>
        <dbReference type="EMBL" id="MBC8176843.1"/>
    </source>
</evidence>
<protein>
    <recommendedName>
        <fullName evidence="4 5">Large ribosomal subunit protein uL4</fullName>
    </recommendedName>
</protein>
<evidence type="ECO:0000256" key="6">
    <source>
        <dbReference type="SAM" id="MobiDB-lite"/>
    </source>
</evidence>
<comment type="similarity">
    <text evidence="1 5">Belongs to the universal ribosomal protein uL4 family.</text>
</comment>
<evidence type="ECO:0000256" key="4">
    <source>
        <dbReference type="ARBA" id="ARBA00035244"/>
    </source>
</evidence>
<dbReference type="HAMAP" id="MF_01328_B">
    <property type="entry name" value="Ribosomal_uL4_B"/>
    <property type="match status" value="1"/>
</dbReference>
<dbReference type="AlphaFoldDB" id="A0A8J6T7U9"/>
<dbReference type="NCBIfam" id="TIGR03953">
    <property type="entry name" value="rplD_bact"/>
    <property type="match status" value="1"/>
</dbReference>
<dbReference type="EMBL" id="JACNJD010000167">
    <property type="protein sequence ID" value="MBC8176843.1"/>
    <property type="molecule type" value="Genomic_DNA"/>
</dbReference>
<dbReference type="InterPro" id="IPR002136">
    <property type="entry name" value="Ribosomal_uL4"/>
</dbReference>
<feature type="region of interest" description="Disordered" evidence="6">
    <location>
        <begin position="68"/>
        <end position="95"/>
    </location>
</feature>
<gene>
    <name evidence="5 7" type="primary">rplD</name>
    <name evidence="7" type="ORF">H8E19_05515</name>
</gene>
<comment type="subunit">
    <text evidence="5">Part of the 50S ribosomal subunit.</text>
</comment>
<dbReference type="Pfam" id="PF00573">
    <property type="entry name" value="Ribosomal_L4"/>
    <property type="match status" value="1"/>
</dbReference>
<dbReference type="Proteomes" id="UP000650524">
    <property type="component" value="Unassembled WGS sequence"/>
</dbReference>
<accession>A0A8J6T7U9</accession>
<dbReference type="Gene3D" id="3.40.1370.10">
    <property type="match status" value="1"/>
</dbReference>
<evidence type="ECO:0000256" key="2">
    <source>
        <dbReference type="ARBA" id="ARBA00022980"/>
    </source>
</evidence>
<keyword evidence="2 5" id="KW-0689">Ribosomal protein</keyword>
<keyword evidence="3 5" id="KW-0687">Ribonucleoprotein</keyword>
<comment type="function">
    <text evidence="5">Forms part of the polypeptide exit tunnel.</text>
</comment>
<keyword evidence="5" id="KW-0694">RNA-binding</keyword>
<proteinExistence type="inferred from homology"/>
<evidence type="ECO:0000313" key="8">
    <source>
        <dbReference type="Proteomes" id="UP000650524"/>
    </source>
</evidence>
<sequence length="207" mass="23080">MTVSDVYNLENEKVSEVELRDDIFDVPIKKHVLHQVVMGQLAKRRSGTAATKNRSAVKCSGSKLWRQKGTGRARVGSGSAPGRKGGGVAFGPSPRDYTQKVSKKVKKAALRMALTDKVQNNCLIIVEDFSLPEIKTKKFAGTMRGFDVKKALIITNDKSENLEKSSKNVPLMKVMRYQGLNVYDILRYDHLFLERPAVQNIEEALIS</sequence>
<evidence type="ECO:0000256" key="3">
    <source>
        <dbReference type="ARBA" id="ARBA00023274"/>
    </source>
</evidence>
<comment type="function">
    <text evidence="5">One of the primary rRNA binding proteins, this protein initially binds near the 5'-end of the 23S rRNA. It is important during the early stages of 50S assembly. It makes multiple contacts with different domains of the 23S rRNA in the assembled 50S subunit and ribosome.</text>
</comment>
<dbReference type="SUPFAM" id="SSF52166">
    <property type="entry name" value="Ribosomal protein L4"/>
    <property type="match status" value="1"/>
</dbReference>
<dbReference type="GO" id="GO:0003735">
    <property type="term" value="F:structural constituent of ribosome"/>
    <property type="evidence" value="ECO:0007669"/>
    <property type="project" value="InterPro"/>
</dbReference>
<evidence type="ECO:0000256" key="1">
    <source>
        <dbReference type="ARBA" id="ARBA00010528"/>
    </source>
</evidence>
<dbReference type="GO" id="GO:0005840">
    <property type="term" value="C:ribosome"/>
    <property type="evidence" value="ECO:0007669"/>
    <property type="project" value="UniProtKB-KW"/>
</dbReference>
<dbReference type="GO" id="GO:0006412">
    <property type="term" value="P:translation"/>
    <property type="evidence" value="ECO:0007669"/>
    <property type="project" value="UniProtKB-UniRule"/>
</dbReference>
<dbReference type="GO" id="GO:1990904">
    <property type="term" value="C:ribonucleoprotein complex"/>
    <property type="evidence" value="ECO:0007669"/>
    <property type="project" value="UniProtKB-KW"/>
</dbReference>
<comment type="caution">
    <text evidence="7">The sequence shown here is derived from an EMBL/GenBank/DDBJ whole genome shotgun (WGS) entry which is preliminary data.</text>
</comment>
<reference evidence="7 8" key="1">
    <citation type="submission" date="2020-08" db="EMBL/GenBank/DDBJ databases">
        <title>Bridging the membrane lipid divide: bacteria of the FCB group superphylum have the potential to synthesize archaeal ether lipids.</title>
        <authorList>
            <person name="Villanueva L."/>
            <person name="Von Meijenfeldt F.A.B."/>
            <person name="Westbye A.B."/>
            <person name="Yadav S."/>
            <person name="Hopmans E.C."/>
            <person name="Dutilh B.E."/>
            <person name="Sinninghe Damste J.S."/>
        </authorList>
    </citation>
    <scope>NUCLEOTIDE SEQUENCE [LARGE SCALE GENOMIC DNA]</scope>
    <source>
        <strain evidence="7">NIOZ-UU27</strain>
    </source>
</reference>
<organism evidence="7 8">
    <name type="scientific">Candidatus Desulfacyla euxinica</name>
    <dbReference type="NCBI Taxonomy" id="2841693"/>
    <lineage>
        <taxon>Bacteria</taxon>
        <taxon>Deltaproteobacteria</taxon>
        <taxon>Candidatus Desulfacyla</taxon>
    </lineage>
</organism>
<name>A0A8J6T7U9_9DELT</name>
<dbReference type="GO" id="GO:0019843">
    <property type="term" value="F:rRNA binding"/>
    <property type="evidence" value="ECO:0007669"/>
    <property type="project" value="UniProtKB-UniRule"/>
</dbReference>
<dbReference type="InterPro" id="IPR023574">
    <property type="entry name" value="Ribosomal_uL4_dom_sf"/>
</dbReference>
<keyword evidence="5" id="KW-0699">rRNA-binding</keyword>